<dbReference type="InterPro" id="IPR029068">
    <property type="entry name" value="Glyas_Bleomycin-R_OHBP_Dase"/>
</dbReference>
<dbReference type="PANTHER" id="PTHR36437:SF2">
    <property type="entry name" value="GLYOXALASE_BLEOMYCIN RESISTANCE PROTEIN_DIOXYGENASE"/>
    <property type="match status" value="1"/>
</dbReference>
<dbReference type="RefSeq" id="WP_377261572.1">
    <property type="nucleotide sequence ID" value="NZ_JBHMAA010000015.1"/>
</dbReference>
<feature type="domain" description="VOC" evidence="1">
    <location>
        <begin position="5"/>
        <end position="129"/>
    </location>
</feature>
<proteinExistence type="predicted"/>
<reference evidence="2 3" key="1">
    <citation type="submission" date="2024-09" db="EMBL/GenBank/DDBJ databases">
        <authorList>
            <person name="Sun Q."/>
            <person name="Mori K."/>
        </authorList>
    </citation>
    <scope>NUCLEOTIDE SEQUENCE [LARGE SCALE GENOMIC DNA]</scope>
    <source>
        <strain evidence="2 3">TBRC 4938</strain>
    </source>
</reference>
<keyword evidence="3" id="KW-1185">Reference proteome</keyword>
<dbReference type="PANTHER" id="PTHR36437">
    <property type="entry name" value="GLYOXALASE/BLEOMYCIN RESISTANCE PROTEIN/DIOXYGENASE"/>
    <property type="match status" value="1"/>
</dbReference>
<dbReference type="Gene3D" id="3.10.180.10">
    <property type="entry name" value="2,3-Dihydroxybiphenyl 1,2-Dioxygenase, domain 1"/>
    <property type="match status" value="1"/>
</dbReference>
<comment type="caution">
    <text evidence="2">The sequence shown here is derived from an EMBL/GenBank/DDBJ whole genome shotgun (WGS) entry which is preliminary data.</text>
</comment>
<gene>
    <name evidence="2" type="ORF">ACFFP0_13765</name>
</gene>
<protein>
    <submittedName>
        <fullName evidence="2">VOC family protein</fullName>
    </submittedName>
</protein>
<accession>A0ABV6AKR8</accession>
<name>A0ABV6AKR8_9HYPH</name>
<dbReference type="SUPFAM" id="SSF54593">
    <property type="entry name" value="Glyoxalase/Bleomycin resistance protein/Dihydroxybiphenyl dioxygenase"/>
    <property type="match status" value="1"/>
</dbReference>
<dbReference type="InterPro" id="IPR004360">
    <property type="entry name" value="Glyas_Fos-R_dOase_dom"/>
</dbReference>
<dbReference type="InterPro" id="IPR037523">
    <property type="entry name" value="VOC_core"/>
</dbReference>
<dbReference type="Pfam" id="PF00903">
    <property type="entry name" value="Glyoxalase"/>
    <property type="match status" value="1"/>
</dbReference>
<evidence type="ECO:0000313" key="2">
    <source>
        <dbReference type="EMBL" id="MFB9949928.1"/>
    </source>
</evidence>
<evidence type="ECO:0000313" key="3">
    <source>
        <dbReference type="Proteomes" id="UP001589692"/>
    </source>
</evidence>
<organism evidence="2 3">
    <name type="scientific">Rhizobium puerariae</name>
    <dbReference type="NCBI Taxonomy" id="1585791"/>
    <lineage>
        <taxon>Bacteria</taxon>
        <taxon>Pseudomonadati</taxon>
        <taxon>Pseudomonadota</taxon>
        <taxon>Alphaproteobacteria</taxon>
        <taxon>Hyphomicrobiales</taxon>
        <taxon>Rhizobiaceae</taxon>
        <taxon>Rhizobium/Agrobacterium group</taxon>
        <taxon>Rhizobium</taxon>
    </lineage>
</organism>
<dbReference type="PROSITE" id="PS51819">
    <property type="entry name" value="VOC"/>
    <property type="match status" value="1"/>
</dbReference>
<sequence length="131" mass="14536">MPDQSLFLVTLVIDDYDRARDFYCGSLGFECREDTLLPDGKRWVVVRPKGGDGAALLLAKAATEEQRAAIGNQTGGRVGFFLKTDDFSRDHAAMLARGVRFLEAPRHEAYGTVAVFRDPYGNTWDLIEHAA</sequence>
<evidence type="ECO:0000259" key="1">
    <source>
        <dbReference type="PROSITE" id="PS51819"/>
    </source>
</evidence>
<dbReference type="EMBL" id="JBHMAA010000015">
    <property type="protein sequence ID" value="MFB9949928.1"/>
    <property type="molecule type" value="Genomic_DNA"/>
</dbReference>
<dbReference type="Proteomes" id="UP001589692">
    <property type="component" value="Unassembled WGS sequence"/>
</dbReference>